<dbReference type="Proteomes" id="UP000184440">
    <property type="component" value="Unassembled WGS sequence"/>
</dbReference>
<comment type="similarity">
    <text evidence="7">Belongs to the binding-protein-dependent transport system permease family.</text>
</comment>
<dbReference type="InterPro" id="IPR035906">
    <property type="entry name" value="MetI-like_sf"/>
</dbReference>
<dbReference type="Pfam" id="PF00528">
    <property type="entry name" value="BPD_transp_1"/>
    <property type="match status" value="1"/>
</dbReference>
<feature type="transmembrane region" description="Helical" evidence="7">
    <location>
        <begin position="294"/>
        <end position="316"/>
    </location>
</feature>
<dbReference type="GO" id="GO:0005886">
    <property type="term" value="C:plasma membrane"/>
    <property type="evidence" value="ECO:0007669"/>
    <property type="project" value="UniProtKB-SubCell"/>
</dbReference>
<dbReference type="PANTHER" id="PTHR43227">
    <property type="entry name" value="BLL4140 PROTEIN"/>
    <property type="match status" value="1"/>
</dbReference>
<evidence type="ECO:0000313" key="10">
    <source>
        <dbReference type="EMBL" id="SHN28220.1"/>
    </source>
</evidence>
<feature type="domain" description="ABC transmembrane type-1" evidence="9">
    <location>
        <begin position="94"/>
        <end position="315"/>
    </location>
</feature>
<evidence type="ECO:0000259" key="9">
    <source>
        <dbReference type="PROSITE" id="PS50928"/>
    </source>
</evidence>
<keyword evidence="11" id="KW-1185">Reference proteome</keyword>
<dbReference type="GO" id="GO:0055085">
    <property type="term" value="P:transmembrane transport"/>
    <property type="evidence" value="ECO:0007669"/>
    <property type="project" value="InterPro"/>
</dbReference>
<keyword evidence="3" id="KW-1003">Cell membrane</keyword>
<keyword evidence="2 7" id="KW-0813">Transport</keyword>
<evidence type="ECO:0000256" key="2">
    <source>
        <dbReference type="ARBA" id="ARBA00022448"/>
    </source>
</evidence>
<feature type="transmembrane region" description="Helical" evidence="7">
    <location>
        <begin position="131"/>
        <end position="151"/>
    </location>
</feature>
<dbReference type="SUPFAM" id="SSF161098">
    <property type="entry name" value="MetI-like"/>
    <property type="match status" value="1"/>
</dbReference>
<comment type="subcellular location">
    <subcellularLocation>
        <location evidence="1 7">Cell membrane</location>
        <topology evidence="1 7">Multi-pass membrane protein</topology>
    </subcellularLocation>
</comment>
<feature type="transmembrane region" description="Helical" evidence="7">
    <location>
        <begin position="35"/>
        <end position="59"/>
    </location>
</feature>
<keyword evidence="4 7" id="KW-0812">Transmembrane</keyword>
<proteinExistence type="inferred from homology"/>
<evidence type="ECO:0000313" key="11">
    <source>
        <dbReference type="Proteomes" id="UP000184440"/>
    </source>
</evidence>
<evidence type="ECO:0000256" key="4">
    <source>
        <dbReference type="ARBA" id="ARBA00022692"/>
    </source>
</evidence>
<feature type="transmembrane region" description="Helical" evidence="7">
    <location>
        <begin position="191"/>
        <end position="213"/>
    </location>
</feature>
<evidence type="ECO:0000256" key="3">
    <source>
        <dbReference type="ARBA" id="ARBA00022475"/>
    </source>
</evidence>
<dbReference type="CDD" id="cd06261">
    <property type="entry name" value="TM_PBP2"/>
    <property type="match status" value="1"/>
</dbReference>
<dbReference type="Gene3D" id="1.10.3720.10">
    <property type="entry name" value="MetI-like"/>
    <property type="match status" value="1"/>
</dbReference>
<keyword evidence="5 7" id="KW-1133">Transmembrane helix</keyword>
<organism evidence="10 11">
    <name type="scientific">Cryptosporangium aurantiacum</name>
    <dbReference type="NCBI Taxonomy" id="134849"/>
    <lineage>
        <taxon>Bacteria</taxon>
        <taxon>Bacillati</taxon>
        <taxon>Actinomycetota</taxon>
        <taxon>Actinomycetes</taxon>
        <taxon>Cryptosporangiales</taxon>
        <taxon>Cryptosporangiaceae</taxon>
        <taxon>Cryptosporangium</taxon>
    </lineage>
</organism>
<name>A0A1M7QBP0_9ACTN</name>
<gene>
    <name evidence="10" type="ORF">SAMN05443668_104442</name>
</gene>
<evidence type="ECO:0000256" key="8">
    <source>
        <dbReference type="SAM" id="MobiDB-lite"/>
    </source>
</evidence>
<evidence type="ECO:0000256" key="5">
    <source>
        <dbReference type="ARBA" id="ARBA00022989"/>
    </source>
</evidence>
<dbReference type="PANTHER" id="PTHR43227:SF8">
    <property type="entry name" value="DIACETYLCHITOBIOSE UPTAKE SYSTEM PERMEASE PROTEIN DASB"/>
    <property type="match status" value="1"/>
</dbReference>
<feature type="region of interest" description="Disordered" evidence="8">
    <location>
        <begin position="1"/>
        <end position="25"/>
    </location>
</feature>
<reference evidence="10 11" key="1">
    <citation type="submission" date="2016-11" db="EMBL/GenBank/DDBJ databases">
        <authorList>
            <person name="Jaros S."/>
            <person name="Januszkiewicz K."/>
            <person name="Wedrychowicz H."/>
        </authorList>
    </citation>
    <scope>NUCLEOTIDE SEQUENCE [LARGE SCALE GENOMIC DNA]</scope>
    <source>
        <strain evidence="10 11">DSM 46144</strain>
    </source>
</reference>
<keyword evidence="6 7" id="KW-0472">Membrane</keyword>
<dbReference type="EMBL" id="FRCS01000004">
    <property type="protein sequence ID" value="SHN28220.1"/>
    <property type="molecule type" value="Genomic_DNA"/>
</dbReference>
<evidence type="ECO:0000256" key="6">
    <source>
        <dbReference type="ARBA" id="ARBA00023136"/>
    </source>
</evidence>
<dbReference type="InterPro" id="IPR050809">
    <property type="entry name" value="UgpAE/MalFG_permease"/>
</dbReference>
<feature type="transmembrane region" description="Helical" evidence="7">
    <location>
        <begin position="98"/>
        <end position="119"/>
    </location>
</feature>
<sequence length="325" mass="35848">MSRATLDAPESEETPKPPRRRTPLQRTEARAGWGLLTPTLVIVLVVVVAPILWTIVLAFQRVRVIDLQRRGMTGPFTLRNLERVFGSPGFWDTLWTTIIYTVGGVALSIGVGLVAALAVRRPFRGRTFVRASFLLPYIAPVVGATFVWQTMLNPEYGVLNAWGTRFLGWDRPVDFLNEISGSLWGLDVPTALLTVIVFEGWRYFPFAFLFLLARMQALPAELEEASLVDGATPTQRFRHVILPQLLPTIAVLTVLRFVLTFTKFDDVYLLTGGGSGTEVVSVRVYDFLTSRGDIGAASAEALVLAAALAVFVLIYLRIAGPGRQS</sequence>
<accession>A0A1M7QBP0</accession>
<evidence type="ECO:0000256" key="1">
    <source>
        <dbReference type="ARBA" id="ARBA00004651"/>
    </source>
</evidence>
<dbReference type="PROSITE" id="PS50928">
    <property type="entry name" value="ABC_TM1"/>
    <property type="match status" value="1"/>
</dbReference>
<feature type="transmembrane region" description="Helical" evidence="7">
    <location>
        <begin position="240"/>
        <end position="259"/>
    </location>
</feature>
<evidence type="ECO:0000256" key="7">
    <source>
        <dbReference type="RuleBase" id="RU363032"/>
    </source>
</evidence>
<dbReference type="STRING" id="134849.SAMN05443668_104442"/>
<protein>
    <submittedName>
        <fullName evidence="10">Carbohydrate ABC transporter membrane protein 1, CUT1 family</fullName>
    </submittedName>
</protein>
<dbReference type="InterPro" id="IPR000515">
    <property type="entry name" value="MetI-like"/>
</dbReference>
<dbReference type="AlphaFoldDB" id="A0A1M7QBP0"/>